<evidence type="ECO:0000313" key="1">
    <source>
        <dbReference type="EMBL" id="AMS02880.1"/>
    </source>
</evidence>
<dbReference type="OrthoDB" id="7052at10239"/>
<dbReference type="SUPFAM" id="SSF53474">
    <property type="entry name" value="alpha/beta-Hydrolases"/>
    <property type="match status" value="1"/>
</dbReference>
<organism evidence="1 2">
    <name type="scientific">Gordonia phage Vivi2</name>
    <dbReference type="NCBI Taxonomy" id="1821564"/>
    <lineage>
        <taxon>Viruses</taxon>
        <taxon>Duplodnaviria</taxon>
        <taxon>Heunggongvirae</taxon>
        <taxon>Uroviricota</taxon>
        <taxon>Caudoviricetes</taxon>
        <taxon>Stackebrandtviridae</taxon>
        <taxon>Schenleyvirinae</taxon>
        <taxon>Vividuovirus</taxon>
        <taxon>Vividuovirus vivi2</taxon>
    </lineage>
</organism>
<keyword evidence="2" id="KW-1185">Reference proteome</keyword>
<dbReference type="RefSeq" id="YP_009301972.1">
    <property type="nucleotide sequence ID" value="NC_031239.1"/>
</dbReference>
<evidence type="ECO:0000313" key="2">
    <source>
        <dbReference type="Proteomes" id="UP000201202"/>
    </source>
</evidence>
<dbReference type="InterPro" id="IPR029058">
    <property type="entry name" value="AB_hydrolase_fold"/>
</dbReference>
<dbReference type="Gene3D" id="3.40.50.1820">
    <property type="entry name" value="alpha/beta hydrolase"/>
    <property type="match status" value="1"/>
</dbReference>
<proteinExistence type="predicted"/>
<dbReference type="EMBL" id="KU963250">
    <property type="protein sequence ID" value="AMS02880.1"/>
    <property type="molecule type" value="Genomic_DNA"/>
</dbReference>
<reference evidence="1 2" key="1">
    <citation type="submission" date="2016-03" db="EMBL/GenBank/DDBJ databases">
        <authorList>
            <person name="Arora C."/>
            <person name="Burnet G."/>
            <person name="Bortz M."/>
            <person name="Conover D.H."/>
            <person name="Ghobrial J.A."/>
            <person name="Mezghani N.A."/>
            <person name="Thompson P.K."/>
            <person name="Ulbrich M.C."/>
            <person name="Furbee E.C."/>
            <person name="Grubb S.R."/>
            <person name="Warner M.H."/>
            <person name="Montgomery M.T."/>
            <person name="Garlena R.A."/>
            <person name="Russell D.A."/>
            <person name="Pope W.H."/>
            <person name="Jacobs-Sera D."/>
            <person name="Hendrix R.W."/>
            <person name="Hatfull G.F."/>
        </authorList>
    </citation>
    <scope>NUCLEOTIDE SEQUENCE [LARGE SCALE GENOMIC DNA]</scope>
</reference>
<dbReference type="Proteomes" id="UP000201202">
    <property type="component" value="Segment"/>
</dbReference>
<dbReference type="KEGG" id="vg:29126857"/>
<gene>
    <name evidence="1" type="primary">48</name>
    <name evidence="1" type="ORF">SEA_VIVI2_48</name>
</gene>
<name>A0A142K9U7_9CAUD</name>
<sequence>MTEPIYVFTFRGISERLNGNLIDLLPLPDGAIRIEVPWAASYGPVPQPFGLSYHDSLAAGMALGERMVKDVLLDEPFARIVFVGYSGGAALAGDLAAKLGGSLVDAVILIADPNAPGTSSVHGIVRRRETGLATYWLSNPNDGICSCPRYNPLRIIARTTPFIALDRRSWGAQGADVWRQLNDPATRRTMAAEIGPPWSPVTWHRWERAFQLADGYLSQREHVQWYRSPARMRAAGAWLTRTLA</sequence>
<dbReference type="GeneID" id="29126857"/>
<protein>
    <submittedName>
        <fullName evidence="1">Lysin B</fullName>
    </submittedName>
</protein>
<accession>A0A142K9U7</accession>